<dbReference type="InParanoid" id="A0A2R5GL84"/>
<name>A0A2R5GL84_9STRA</name>
<gene>
    <name evidence="1" type="ORF">FCC1311_048552</name>
</gene>
<reference evidence="1 2" key="1">
    <citation type="submission" date="2017-12" db="EMBL/GenBank/DDBJ databases">
        <title>Sequencing, de novo assembly and annotation of complete genome of a new Thraustochytrid species, strain FCC1311.</title>
        <authorList>
            <person name="Sedici K."/>
            <person name="Godart F."/>
            <person name="Aiese Cigliano R."/>
            <person name="Sanseverino W."/>
            <person name="Barakat M."/>
            <person name="Ortet P."/>
            <person name="Marechal E."/>
            <person name="Cagnac O."/>
            <person name="Amato A."/>
        </authorList>
    </citation>
    <scope>NUCLEOTIDE SEQUENCE [LARGE SCALE GENOMIC DNA]</scope>
</reference>
<dbReference type="EMBL" id="BEYU01000045">
    <property type="protein sequence ID" value="GBG28634.1"/>
    <property type="molecule type" value="Genomic_DNA"/>
</dbReference>
<keyword evidence="2" id="KW-1185">Reference proteome</keyword>
<protein>
    <submittedName>
        <fullName evidence="1">Uncharacterized protein</fullName>
    </submittedName>
</protein>
<organism evidence="1 2">
    <name type="scientific">Hondaea fermentalgiana</name>
    <dbReference type="NCBI Taxonomy" id="2315210"/>
    <lineage>
        <taxon>Eukaryota</taxon>
        <taxon>Sar</taxon>
        <taxon>Stramenopiles</taxon>
        <taxon>Bigyra</taxon>
        <taxon>Labyrinthulomycetes</taxon>
        <taxon>Thraustochytrida</taxon>
        <taxon>Thraustochytriidae</taxon>
        <taxon>Hondaea</taxon>
    </lineage>
</organism>
<evidence type="ECO:0000313" key="2">
    <source>
        <dbReference type="Proteomes" id="UP000241890"/>
    </source>
</evidence>
<comment type="caution">
    <text evidence="1">The sequence shown here is derived from an EMBL/GenBank/DDBJ whole genome shotgun (WGS) entry which is preliminary data.</text>
</comment>
<dbReference type="AlphaFoldDB" id="A0A2R5GL84"/>
<accession>A0A2R5GL84</accession>
<dbReference type="Proteomes" id="UP000241890">
    <property type="component" value="Unassembled WGS sequence"/>
</dbReference>
<proteinExistence type="predicted"/>
<evidence type="ECO:0000313" key="1">
    <source>
        <dbReference type="EMBL" id="GBG28634.1"/>
    </source>
</evidence>
<sequence length="311" mass="34667">MTCYVIDGSPTSEKIYRWFADLTASADMDSIEAATALRAPGIPHQGSTAAGFLRMAESLLQIACGLAGDPQAGPEPFLDFTRKPFLRALTYWCLTEGHAEEARGDLEAALWDAERSGTNRNYDFRMYYIYHESEARFAAAAAQFAALPAARQGRIAACSQDNLRSAIRLAYRGDLDGFILDAIAAIQFRAMGKAHEKLAQVVRMEKMGITCFDDDELAPYESWRFLYPNYFDGAEDSFDAFFRKFPGEAVLFYLEDYVQDTFGVTYLPYNRSFCCARTGRRSSDISDLLSFAAVRTAVSRKYGRAAAPKAK</sequence>